<dbReference type="RefSeq" id="WP_133224903.1">
    <property type="nucleotide sequence ID" value="NZ_SMRT01000001.1"/>
</dbReference>
<protein>
    <submittedName>
        <fullName evidence="1">Uncharacterized protein</fullName>
    </submittedName>
</protein>
<evidence type="ECO:0000313" key="2">
    <source>
        <dbReference type="Proteomes" id="UP000295636"/>
    </source>
</evidence>
<name>A0A4R5KWL7_9BACL</name>
<dbReference type="EMBL" id="SMRT01000001">
    <property type="protein sequence ID" value="TDG00197.1"/>
    <property type="molecule type" value="Genomic_DNA"/>
</dbReference>
<dbReference type="OrthoDB" id="9905296at2"/>
<reference evidence="1 2" key="1">
    <citation type="submission" date="2019-03" db="EMBL/GenBank/DDBJ databases">
        <title>This is whole genome sequence of Paenibacillus sp MS74 strain.</title>
        <authorList>
            <person name="Trinh H.N."/>
        </authorList>
    </citation>
    <scope>NUCLEOTIDE SEQUENCE [LARGE SCALE GENOMIC DNA]</scope>
    <source>
        <strain evidence="1 2">MS74</strain>
    </source>
</reference>
<comment type="caution">
    <text evidence="1">The sequence shown here is derived from an EMBL/GenBank/DDBJ whole genome shotgun (WGS) entry which is preliminary data.</text>
</comment>
<accession>A0A4R5KWL7</accession>
<dbReference type="Proteomes" id="UP000295636">
    <property type="component" value="Unassembled WGS sequence"/>
</dbReference>
<gene>
    <name evidence="1" type="ORF">E1757_00700</name>
</gene>
<evidence type="ECO:0000313" key="1">
    <source>
        <dbReference type="EMBL" id="TDG00197.1"/>
    </source>
</evidence>
<sequence length="82" mass="9566">MIFRIPLGERSVPVILLDIARPDAFFKELTDKLHVNLNYIHKKDARIPDELDVISINAQPAGWETTLYFSDQLEETVTFWIH</sequence>
<organism evidence="1 2">
    <name type="scientific">Paenibacillus piri</name>
    <dbReference type="NCBI Taxonomy" id="2547395"/>
    <lineage>
        <taxon>Bacteria</taxon>
        <taxon>Bacillati</taxon>
        <taxon>Bacillota</taxon>
        <taxon>Bacilli</taxon>
        <taxon>Bacillales</taxon>
        <taxon>Paenibacillaceae</taxon>
        <taxon>Paenibacillus</taxon>
    </lineage>
</organism>
<dbReference type="AlphaFoldDB" id="A0A4R5KWL7"/>
<keyword evidence="2" id="KW-1185">Reference proteome</keyword>
<proteinExistence type="predicted"/>